<dbReference type="Gene3D" id="3.10.180.10">
    <property type="entry name" value="2,3-Dihydroxybiphenyl 1,2-Dioxygenase, domain 1"/>
    <property type="match status" value="1"/>
</dbReference>
<keyword evidence="3" id="KW-1185">Reference proteome</keyword>
<sequence>MSFRIDDLQAAHRAFLEDGLVPTAIRAQVMGADVFYLSDPEGNRIEFWSPG</sequence>
<name>A0A5K7Z4S4_9BACT</name>
<protein>
    <recommendedName>
        <fullName evidence="1">VOC domain-containing protein</fullName>
    </recommendedName>
</protein>
<dbReference type="Proteomes" id="UP000427769">
    <property type="component" value="Chromosome"/>
</dbReference>
<dbReference type="AlphaFoldDB" id="A0A5K7Z4S4"/>
<proteinExistence type="predicted"/>
<dbReference type="SUPFAM" id="SSF54593">
    <property type="entry name" value="Glyoxalase/Bleomycin resistance protein/Dihydroxybiphenyl dioxygenase"/>
    <property type="match status" value="1"/>
</dbReference>
<reference evidence="2 3" key="1">
    <citation type="submission" date="2019-11" db="EMBL/GenBank/DDBJ databases">
        <title>Comparative genomics of hydrocarbon-degrading Desulfosarcina strains.</title>
        <authorList>
            <person name="Watanabe M."/>
            <person name="Kojima H."/>
            <person name="Fukui M."/>
        </authorList>
    </citation>
    <scope>NUCLEOTIDE SEQUENCE [LARGE SCALE GENOMIC DNA]</scope>
    <source>
        <strain evidence="2 3">PP31</strain>
    </source>
</reference>
<dbReference type="InterPro" id="IPR037523">
    <property type="entry name" value="VOC_core"/>
</dbReference>
<dbReference type="PROSITE" id="PS51819">
    <property type="entry name" value="VOC"/>
    <property type="match status" value="1"/>
</dbReference>
<evidence type="ECO:0000259" key="1">
    <source>
        <dbReference type="PROSITE" id="PS51819"/>
    </source>
</evidence>
<accession>A0A5K7Z4S4</accession>
<dbReference type="InterPro" id="IPR029068">
    <property type="entry name" value="Glyas_Bleomycin-R_OHBP_Dase"/>
</dbReference>
<dbReference type="KEGG" id="dwd:DSCW_34250"/>
<feature type="domain" description="VOC" evidence="1">
    <location>
        <begin position="1"/>
        <end position="50"/>
    </location>
</feature>
<gene>
    <name evidence="2" type="ORF">DSCW_34250</name>
</gene>
<organism evidence="2 3">
    <name type="scientific">Desulfosarcina widdelii</name>
    <dbReference type="NCBI Taxonomy" id="947919"/>
    <lineage>
        <taxon>Bacteria</taxon>
        <taxon>Pseudomonadati</taxon>
        <taxon>Thermodesulfobacteriota</taxon>
        <taxon>Desulfobacteria</taxon>
        <taxon>Desulfobacterales</taxon>
        <taxon>Desulfosarcinaceae</taxon>
        <taxon>Desulfosarcina</taxon>
    </lineage>
</organism>
<evidence type="ECO:0000313" key="3">
    <source>
        <dbReference type="Proteomes" id="UP000427769"/>
    </source>
</evidence>
<evidence type="ECO:0000313" key="2">
    <source>
        <dbReference type="EMBL" id="BBO76008.1"/>
    </source>
</evidence>
<dbReference type="EMBL" id="AP021875">
    <property type="protein sequence ID" value="BBO76008.1"/>
    <property type="molecule type" value="Genomic_DNA"/>
</dbReference>
<dbReference type="CDD" id="cd06587">
    <property type="entry name" value="VOC"/>
    <property type="match status" value="1"/>
</dbReference>